<accession>A0AAV7VWA8</accession>
<dbReference type="Proteomes" id="UP001066276">
    <property type="component" value="Chromosome 1_2"/>
</dbReference>
<comment type="caution">
    <text evidence="2">The sequence shown here is derived from an EMBL/GenBank/DDBJ whole genome shotgun (WGS) entry which is preliminary data.</text>
</comment>
<sequence>MSLFHCQQVHQRSVHWRIPPSSNMSQLSVPKKDNSEETVSIPPGQRPPEEGHLACHRQGGPDPGGLQRRGTHCRKRWEDIRRCSKKTAEAQLGMASQRGRGVRHTMTPLMFRILAVAYPELDGRLRTSQQTQGDEYNLILWTLRAVEVSGWGRWAVGVLRPGGGVQQDKEPSQKQAAPAEVPEQALRSGVKRCSPEVAQESPTPPEDNSGGRAMQVRVPWTQAWLCTKQILEKCTGAGVAAKDAVPSNAVWRGEARTYLHQTWTEESLDCGSHLDRVAGFKGPCSSC</sequence>
<reference evidence="2" key="1">
    <citation type="journal article" date="2022" name="bioRxiv">
        <title>Sequencing and chromosome-scale assembly of the giantPleurodeles waltlgenome.</title>
        <authorList>
            <person name="Brown T."/>
            <person name="Elewa A."/>
            <person name="Iarovenko S."/>
            <person name="Subramanian E."/>
            <person name="Araus A.J."/>
            <person name="Petzold A."/>
            <person name="Susuki M."/>
            <person name="Suzuki K.-i.T."/>
            <person name="Hayashi T."/>
            <person name="Toyoda A."/>
            <person name="Oliveira C."/>
            <person name="Osipova E."/>
            <person name="Leigh N.D."/>
            <person name="Simon A."/>
            <person name="Yun M.H."/>
        </authorList>
    </citation>
    <scope>NUCLEOTIDE SEQUENCE</scope>
    <source>
        <strain evidence="2">20211129_DDA</strain>
        <tissue evidence="2">Liver</tissue>
    </source>
</reference>
<keyword evidence="3" id="KW-1185">Reference proteome</keyword>
<proteinExistence type="predicted"/>
<protein>
    <submittedName>
        <fullName evidence="2">Uncharacterized protein</fullName>
    </submittedName>
</protein>
<evidence type="ECO:0000313" key="2">
    <source>
        <dbReference type="EMBL" id="KAJ1205079.1"/>
    </source>
</evidence>
<dbReference type="AlphaFoldDB" id="A0AAV7VWA8"/>
<evidence type="ECO:0000256" key="1">
    <source>
        <dbReference type="SAM" id="MobiDB-lite"/>
    </source>
</evidence>
<evidence type="ECO:0000313" key="3">
    <source>
        <dbReference type="Proteomes" id="UP001066276"/>
    </source>
</evidence>
<feature type="region of interest" description="Disordered" evidence="1">
    <location>
        <begin position="162"/>
        <end position="212"/>
    </location>
</feature>
<name>A0AAV7VWA8_PLEWA</name>
<dbReference type="EMBL" id="JANPWB010000002">
    <property type="protein sequence ID" value="KAJ1205079.1"/>
    <property type="molecule type" value="Genomic_DNA"/>
</dbReference>
<gene>
    <name evidence="2" type="ORF">NDU88_000514</name>
</gene>
<feature type="region of interest" description="Disordered" evidence="1">
    <location>
        <begin position="10"/>
        <end position="72"/>
    </location>
</feature>
<organism evidence="2 3">
    <name type="scientific">Pleurodeles waltl</name>
    <name type="common">Iberian ribbed newt</name>
    <dbReference type="NCBI Taxonomy" id="8319"/>
    <lineage>
        <taxon>Eukaryota</taxon>
        <taxon>Metazoa</taxon>
        <taxon>Chordata</taxon>
        <taxon>Craniata</taxon>
        <taxon>Vertebrata</taxon>
        <taxon>Euteleostomi</taxon>
        <taxon>Amphibia</taxon>
        <taxon>Batrachia</taxon>
        <taxon>Caudata</taxon>
        <taxon>Salamandroidea</taxon>
        <taxon>Salamandridae</taxon>
        <taxon>Pleurodelinae</taxon>
        <taxon>Pleurodeles</taxon>
    </lineage>
</organism>